<dbReference type="SUPFAM" id="SSF49599">
    <property type="entry name" value="TRAF domain-like"/>
    <property type="match status" value="1"/>
</dbReference>
<keyword evidence="4" id="KW-0645">Protease</keyword>
<dbReference type="Gene3D" id="3.10.20.90">
    <property type="entry name" value="Phosphatidylinositol 3-kinase Catalytic Subunit, Chain A, domain 1"/>
    <property type="match status" value="1"/>
</dbReference>
<dbReference type="InterPro" id="IPR002083">
    <property type="entry name" value="MATH/TRAF_dom"/>
</dbReference>
<dbReference type="Pfam" id="PF12436">
    <property type="entry name" value="USP7_ICP0_bdg"/>
    <property type="match status" value="1"/>
</dbReference>
<evidence type="ECO:0000313" key="11">
    <source>
        <dbReference type="Proteomes" id="UP000094112"/>
    </source>
</evidence>
<dbReference type="SMART" id="SM00061">
    <property type="entry name" value="MATH"/>
    <property type="match status" value="1"/>
</dbReference>
<dbReference type="PROSITE" id="PS50235">
    <property type="entry name" value="USP_3"/>
    <property type="match status" value="1"/>
</dbReference>
<dbReference type="InterPro" id="IPR038765">
    <property type="entry name" value="Papain-like_cys_pep_sf"/>
</dbReference>
<dbReference type="RefSeq" id="XP_019037621.1">
    <property type="nucleotide sequence ID" value="XM_019185893.1"/>
</dbReference>
<dbReference type="GO" id="GO:0031647">
    <property type="term" value="P:regulation of protein stability"/>
    <property type="evidence" value="ECO:0007669"/>
    <property type="project" value="TreeGrafter"/>
</dbReference>
<dbReference type="GeneID" id="30203139"/>
<dbReference type="PROSITE" id="PS50144">
    <property type="entry name" value="MATH"/>
    <property type="match status" value="1"/>
</dbReference>
<dbReference type="SUPFAM" id="SSF54001">
    <property type="entry name" value="Cysteine proteinases"/>
    <property type="match status" value="1"/>
</dbReference>
<dbReference type="AlphaFoldDB" id="A0A1E3NZG9"/>
<proteinExistence type="inferred from homology"/>
<dbReference type="InterPro" id="IPR008974">
    <property type="entry name" value="TRAF-like"/>
</dbReference>
<keyword evidence="7" id="KW-0788">Thiol protease</keyword>
<sequence>MSTRITKDPNEEDEIMKKGQYTWEIKEYRALNEAKVRGPTFTVGGVEWNILLFPRGNSNQHLALYLEPVQPKKTNPETGEEEPLDPNWYVCAQFTLVISNPKDPKNYILNTSHQRFNKDATDWGFSNFTDLKALYQSRKDHGPLIWEDKVNITAFVKVLKDPTGVLWHNFLDYDSKKETGFVGFKNQGATCYLNSLLQSYFFTKSFRKAVYQIPTEGEDPNDSVALALQRIFYQLQHSQDPLDTTELTKSFGWDTGEAFTQHDVQEMNRILMDRLEARMKGTVAENSLNNTFVGKMKSYIKCINVDYESSRTEDFWDIQLNVKNLSNLTQSFQNYIEVELMNGENQYAAQDYGLQDAKKGVIFESFPNVLHLQLKRFEYDFNYDQLVKVNDRHEFPESIDLSPYLEHQEGSNPDPLIYDLHGVLVHAGDITTGHYYAMIKPDQSNNWYRFDDDKVWKVTRRQVFDENFGLDPLDNTKLAKMTRVQYQNYQYRRHTSAYMLVYINRNESANILQEVTESDVPTYIVDEVKKELEERERLRKELEESYLYLNINFYTNKLFKKYEGFDLGPYTEEDSPYTLRVLKEKKFTEIFTELKESLDIDGESVNFWIMNYRRNQTLRPSSQLQYDNLTVGEIYEKFLSKKHSSANLWIEEPENDLNTAIGEESTVAETQETELVTSSEKILMFLKYFDPENQSLKGLTHFYTDSDATIESLIPKINKYLNFDPDQTLDLFEEIQPTSIEVLVPSYSFYKAELSNGDILTVQKSVLNNNEDILSSNSRDIYPFYDSANLYYEYLRTRIYVKAQPLADTSNDDEYVVKKDTDELFDFWISTHAPYEELATRISKVAKVDPKYLRIFVNYSGNRIPLRTDMFVGNVTPKSVSALTPLFEYEVLNISLHELENMKSIKVHWLTSGYFHYQLLDILIPKTGTIQDLIDKIQHKTGFDAKDKENCMVWANVNFKFFQVLYPEIQVASLENTLTIFAAILPEETITLEKQFAIEEGDQIDDNGNKADHEKLVPVIQFNKDPTRQHGISFVFKLIPGEKLSETKKRLQKKFGLGTKEFSKVSLCAWDTQFKKPLYLEDDDLVTYDEITESDYLCMDHPNRTSRQGSLQGGGISIK</sequence>
<reference evidence="10 11" key="1">
    <citation type="journal article" date="2016" name="Proc. Natl. Acad. Sci. U.S.A.">
        <title>Comparative genomics of biotechnologically important yeasts.</title>
        <authorList>
            <person name="Riley R."/>
            <person name="Haridas S."/>
            <person name="Wolfe K.H."/>
            <person name="Lopes M.R."/>
            <person name="Hittinger C.T."/>
            <person name="Goeker M."/>
            <person name="Salamov A.A."/>
            <person name="Wisecaver J.H."/>
            <person name="Long T.M."/>
            <person name="Calvey C.H."/>
            <person name="Aerts A.L."/>
            <person name="Barry K.W."/>
            <person name="Choi C."/>
            <person name="Clum A."/>
            <person name="Coughlan A.Y."/>
            <person name="Deshpande S."/>
            <person name="Douglass A.P."/>
            <person name="Hanson S.J."/>
            <person name="Klenk H.-P."/>
            <person name="LaButti K.M."/>
            <person name="Lapidus A."/>
            <person name="Lindquist E.A."/>
            <person name="Lipzen A.M."/>
            <person name="Meier-Kolthoff J.P."/>
            <person name="Ohm R.A."/>
            <person name="Otillar R.P."/>
            <person name="Pangilinan J.L."/>
            <person name="Peng Y."/>
            <person name="Rokas A."/>
            <person name="Rosa C.A."/>
            <person name="Scheuner C."/>
            <person name="Sibirny A.A."/>
            <person name="Slot J.C."/>
            <person name="Stielow J.B."/>
            <person name="Sun H."/>
            <person name="Kurtzman C.P."/>
            <person name="Blackwell M."/>
            <person name="Grigoriev I.V."/>
            <person name="Jeffries T.W."/>
        </authorList>
    </citation>
    <scope>NUCLEOTIDE SEQUENCE [LARGE SCALE GENOMIC DNA]</scope>
    <source>
        <strain evidence="11">ATCC 58044 / CBS 1984 / NCYC 433 / NRRL Y-366-8</strain>
    </source>
</reference>
<evidence type="ECO:0000256" key="3">
    <source>
        <dbReference type="ARBA" id="ARBA00012759"/>
    </source>
</evidence>
<dbReference type="Gene3D" id="2.60.210.10">
    <property type="entry name" value="Apoptosis, Tumor Necrosis Factor Receptor Associated Protein 2, Chain A"/>
    <property type="match status" value="1"/>
</dbReference>
<gene>
    <name evidence="10" type="ORF">WICANDRAFT_85455</name>
</gene>
<dbReference type="EC" id="3.4.19.12" evidence="3"/>
<organism evidence="10 11">
    <name type="scientific">Wickerhamomyces anomalus (strain ATCC 58044 / CBS 1984 / NCYC 433 / NRRL Y-366-8)</name>
    <name type="common">Yeast</name>
    <name type="synonym">Hansenula anomala</name>
    <dbReference type="NCBI Taxonomy" id="683960"/>
    <lineage>
        <taxon>Eukaryota</taxon>
        <taxon>Fungi</taxon>
        <taxon>Dikarya</taxon>
        <taxon>Ascomycota</taxon>
        <taxon>Saccharomycotina</taxon>
        <taxon>Saccharomycetes</taxon>
        <taxon>Phaffomycetales</taxon>
        <taxon>Wickerhamomycetaceae</taxon>
        <taxon>Wickerhamomyces</taxon>
    </lineage>
</organism>
<dbReference type="GO" id="GO:0016973">
    <property type="term" value="P:poly(A)+ mRNA export from nucleus"/>
    <property type="evidence" value="ECO:0007669"/>
    <property type="project" value="EnsemblFungi"/>
</dbReference>
<dbReference type="FunFam" id="3.90.70.10:FF:000044">
    <property type="entry name" value="Ubiquitin carboxyl-terminal hydrolase 13"/>
    <property type="match status" value="1"/>
</dbReference>
<dbReference type="GO" id="GO:0005829">
    <property type="term" value="C:cytosol"/>
    <property type="evidence" value="ECO:0007669"/>
    <property type="project" value="EnsemblFungi"/>
</dbReference>
<dbReference type="Proteomes" id="UP000094112">
    <property type="component" value="Unassembled WGS sequence"/>
</dbReference>
<dbReference type="GO" id="GO:0004843">
    <property type="term" value="F:cysteine-type deubiquitinase activity"/>
    <property type="evidence" value="ECO:0007669"/>
    <property type="project" value="UniProtKB-EC"/>
</dbReference>
<dbReference type="Pfam" id="PF14533">
    <property type="entry name" value="USP7_C2"/>
    <property type="match status" value="1"/>
</dbReference>
<dbReference type="STRING" id="683960.A0A1E3NZG9"/>
<evidence type="ECO:0000313" key="10">
    <source>
        <dbReference type="EMBL" id="ODQ58414.1"/>
    </source>
</evidence>
<evidence type="ECO:0000256" key="2">
    <source>
        <dbReference type="ARBA" id="ARBA00009085"/>
    </source>
</evidence>
<dbReference type="GO" id="GO:0005634">
    <property type="term" value="C:nucleus"/>
    <property type="evidence" value="ECO:0007669"/>
    <property type="project" value="TreeGrafter"/>
</dbReference>
<evidence type="ECO:0000256" key="5">
    <source>
        <dbReference type="ARBA" id="ARBA00022786"/>
    </source>
</evidence>
<protein>
    <recommendedName>
        <fullName evidence="3">ubiquitinyl hydrolase 1</fullName>
        <ecNumber evidence="3">3.4.19.12</ecNumber>
    </recommendedName>
</protein>
<dbReference type="EMBL" id="KV454212">
    <property type="protein sequence ID" value="ODQ58414.1"/>
    <property type="molecule type" value="Genomic_DNA"/>
</dbReference>
<accession>A0A1E3NZG9</accession>
<keyword evidence="5" id="KW-0833">Ubl conjugation pathway</keyword>
<dbReference type="GO" id="GO:0005777">
    <property type="term" value="C:peroxisome"/>
    <property type="evidence" value="ECO:0007669"/>
    <property type="project" value="EnsemblFungi"/>
</dbReference>
<evidence type="ECO:0000259" key="8">
    <source>
        <dbReference type="PROSITE" id="PS50144"/>
    </source>
</evidence>
<dbReference type="Gene3D" id="3.90.70.10">
    <property type="entry name" value="Cysteine proteinases"/>
    <property type="match status" value="1"/>
</dbReference>
<evidence type="ECO:0000256" key="7">
    <source>
        <dbReference type="ARBA" id="ARBA00022807"/>
    </source>
</evidence>
<dbReference type="InterPro" id="IPR050164">
    <property type="entry name" value="Peptidase_C19"/>
</dbReference>
<evidence type="ECO:0000256" key="1">
    <source>
        <dbReference type="ARBA" id="ARBA00000707"/>
    </source>
</evidence>
<dbReference type="GO" id="GO:0010995">
    <property type="term" value="P:free ubiquitin chain depolymerization"/>
    <property type="evidence" value="ECO:0007669"/>
    <property type="project" value="EnsemblFungi"/>
</dbReference>
<dbReference type="InterPro" id="IPR018200">
    <property type="entry name" value="USP_CS"/>
</dbReference>
<dbReference type="InterPro" id="IPR028889">
    <property type="entry name" value="USP"/>
</dbReference>
<keyword evidence="11" id="KW-1185">Reference proteome</keyword>
<comment type="similarity">
    <text evidence="2">Belongs to the peptidase C19 family.</text>
</comment>
<dbReference type="GO" id="GO:0016579">
    <property type="term" value="P:protein deubiquitination"/>
    <property type="evidence" value="ECO:0007669"/>
    <property type="project" value="EnsemblFungi"/>
</dbReference>
<dbReference type="PANTHER" id="PTHR24006:SF644">
    <property type="entry name" value="UBIQUITIN CARBOXYL-TERMINAL HYDROLASE 7"/>
    <property type="match status" value="1"/>
</dbReference>
<dbReference type="InterPro" id="IPR001394">
    <property type="entry name" value="Peptidase_C19_UCH"/>
</dbReference>
<evidence type="ECO:0000256" key="6">
    <source>
        <dbReference type="ARBA" id="ARBA00022801"/>
    </source>
</evidence>
<dbReference type="Pfam" id="PF00443">
    <property type="entry name" value="UCH"/>
    <property type="match status" value="1"/>
</dbReference>
<dbReference type="GO" id="GO:0006508">
    <property type="term" value="P:proteolysis"/>
    <property type="evidence" value="ECO:0007669"/>
    <property type="project" value="UniProtKB-KW"/>
</dbReference>
<name>A0A1E3NZG9_WICAA</name>
<dbReference type="PROSITE" id="PS00973">
    <property type="entry name" value="USP_2"/>
    <property type="match status" value="1"/>
</dbReference>
<evidence type="ECO:0000256" key="4">
    <source>
        <dbReference type="ARBA" id="ARBA00022670"/>
    </source>
</evidence>
<dbReference type="OrthoDB" id="289038at2759"/>
<comment type="catalytic activity">
    <reaction evidence="1">
        <text>Thiol-dependent hydrolysis of ester, thioester, amide, peptide and isopeptide bonds formed by the C-terminal Gly of ubiquitin (a 76-residue protein attached to proteins as an intracellular targeting signal).</text>
        <dbReference type="EC" id="3.4.19.12"/>
    </reaction>
</comment>
<dbReference type="Pfam" id="PF22486">
    <property type="entry name" value="MATH_2"/>
    <property type="match status" value="1"/>
</dbReference>
<feature type="domain" description="USP" evidence="9">
    <location>
        <begin position="182"/>
        <end position="505"/>
    </location>
</feature>
<dbReference type="InterPro" id="IPR024729">
    <property type="entry name" value="USP7_ICP0-binding_dom"/>
</dbReference>
<feature type="domain" description="MATH" evidence="8">
    <location>
        <begin position="18"/>
        <end position="156"/>
    </location>
</feature>
<evidence type="ECO:0000259" key="9">
    <source>
        <dbReference type="PROSITE" id="PS50235"/>
    </source>
</evidence>
<keyword evidence="6" id="KW-0378">Hydrolase</keyword>
<dbReference type="InterPro" id="IPR029346">
    <property type="entry name" value="USP_C"/>
</dbReference>
<dbReference type="PROSITE" id="PS00972">
    <property type="entry name" value="USP_1"/>
    <property type="match status" value="1"/>
</dbReference>
<dbReference type="PANTHER" id="PTHR24006">
    <property type="entry name" value="UBIQUITIN CARBOXYL-TERMINAL HYDROLASE"/>
    <property type="match status" value="1"/>
</dbReference>
<dbReference type="CDD" id="cd02659">
    <property type="entry name" value="peptidase_C19C"/>
    <property type="match status" value="1"/>
</dbReference>